<dbReference type="HOGENOM" id="CLU_419681_0_0_5"/>
<evidence type="ECO:0008006" key="4">
    <source>
        <dbReference type="Google" id="ProtNLM"/>
    </source>
</evidence>
<evidence type="ECO:0000313" key="3">
    <source>
        <dbReference type="Proteomes" id="UP000005307"/>
    </source>
</evidence>
<organism evidence="2 3">
    <name type="scientific">Octadecabacter antarcticus 307</name>
    <dbReference type="NCBI Taxonomy" id="391626"/>
    <lineage>
        <taxon>Bacteria</taxon>
        <taxon>Pseudomonadati</taxon>
        <taxon>Pseudomonadota</taxon>
        <taxon>Alphaproteobacteria</taxon>
        <taxon>Rhodobacterales</taxon>
        <taxon>Roseobacteraceae</taxon>
        <taxon>Octadecabacter</taxon>
    </lineage>
</organism>
<dbReference type="Proteomes" id="UP000005307">
    <property type="component" value="Chromosome"/>
</dbReference>
<dbReference type="EMBL" id="CP003740">
    <property type="protein sequence ID" value="AGI69857.1"/>
    <property type="molecule type" value="Genomic_DNA"/>
</dbReference>
<sequence>MQNDILTHLLDEAKSNPRAASARIAARSMSRAKTQRRHDLRIGPQPKYVDGDRNHLNRVLGVLRPLPEIHRENEGLRSQRGCVRAMKSNAAVVVAGIMTFGHEAQVMFACLSDEQQNAAYLELAERIADRLSTSLEGLVVHLDESANHAHFTLRGYTNEGLPVSKIATYTVSAELQDIAAEVMQHYCLDIERGHRKWDRIKAGADFADTIHKSVKRLHEDLPKEIAALETSLDILTAESVQLQGSIEKTQGHLSKVVAKRNKSAKQLKLARVYMKRLATKEAKLLQTTVQSAKAQIKIDAMYREAKTQGADIKQLRTDHEVDVQAHMESAAWKDAEHAADCKNLEEDRQNYLQYVSAQQVAVDARSAAVQEELEQLEAQRVAFDVASASKAAALDDRQSEIELDELITELMILNAKEREAEVERKAKASAAAGAVAEDAAKVARQQAGQAQTAEQHAQERAAKYVELAKDADAKLAEIERLQDAAQADVAKAKAEKDTAVLAKVKAEEATLAAINTEKELSAERHTQAERLKSDRAEFDAQKGELKNGIAAFKAVIAEMVAGTLKENESGKLIMSNQEAIWKAPVWMRQELRPLIYEFVQFRARLEGQLAKATKCVAKIVHFLRRDDLTVDARAEAETLCIQGQDDYLDGPDQ</sequence>
<accession>M9RCE1</accession>
<gene>
    <name evidence="2" type="ORF">OAN307_c45000</name>
</gene>
<keyword evidence="1" id="KW-0175">Coiled coil</keyword>
<proteinExistence type="predicted"/>
<name>M9RCE1_9RHOB</name>
<keyword evidence="3" id="KW-1185">Reference proteome</keyword>
<feature type="coiled-coil region" evidence="1">
    <location>
        <begin position="464"/>
        <end position="495"/>
    </location>
</feature>
<dbReference type="AlphaFoldDB" id="M9RCE1"/>
<reference evidence="2 3" key="1">
    <citation type="journal article" date="2013" name="PLoS ONE">
        <title>Poles Apart: Arctic and Antarctic Octadecabacter strains Share High Genome Plasticity and a New Type of Xanthorhodopsin.</title>
        <authorList>
            <person name="Vollmers J."/>
            <person name="Voget S."/>
            <person name="Dietrich S."/>
            <person name="Gollnow K."/>
            <person name="Smits M."/>
            <person name="Meyer K."/>
            <person name="Brinkhoff T."/>
            <person name="Simon M."/>
            <person name="Daniel R."/>
        </authorList>
    </citation>
    <scope>NUCLEOTIDE SEQUENCE [LARGE SCALE GENOMIC DNA]</scope>
    <source>
        <strain evidence="2 3">307</strain>
    </source>
</reference>
<protein>
    <recommendedName>
        <fullName evidence="4">Plasmid recombination enzyme</fullName>
    </recommendedName>
</protein>
<dbReference type="KEGG" id="oat:OAN307_c45000"/>
<evidence type="ECO:0000313" key="2">
    <source>
        <dbReference type="EMBL" id="AGI69857.1"/>
    </source>
</evidence>
<evidence type="ECO:0000256" key="1">
    <source>
        <dbReference type="SAM" id="Coils"/>
    </source>
</evidence>
<dbReference type="Gene3D" id="3.30.930.30">
    <property type="match status" value="1"/>
</dbReference>
<dbReference type="eggNOG" id="COG1196">
    <property type="taxonomic scope" value="Bacteria"/>
</dbReference>